<proteinExistence type="predicted"/>
<dbReference type="Proteomes" id="UP000233425">
    <property type="component" value="Unassembled WGS sequence"/>
</dbReference>
<name>A0A2N0UZ60_9FIRM</name>
<dbReference type="EMBL" id="NNSR01000028">
    <property type="protein sequence ID" value="PKD32281.1"/>
    <property type="molecule type" value="Genomic_DNA"/>
</dbReference>
<evidence type="ECO:0000313" key="1">
    <source>
        <dbReference type="EMBL" id="PKD32281.1"/>
    </source>
</evidence>
<organism evidence="1 2">
    <name type="scientific">Ruminococcus bromii</name>
    <dbReference type="NCBI Taxonomy" id="40518"/>
    <lineage>
        <taxon>Bacteria</taxon>
        <taxon>Bacillati</taxon>
        <taxon>Bacillota</taxon>
        <taxon>Clostridia</taxon>
        <taxon>Eubacteriales</taxon>
        <taxon>Oscillospiraceae</taxon>
        <taxon>Ruminococcus</taxon>
    </lineage>
</organism>
<sequence length="73" mass="8299">MNRNAEKLGEKWDLPLGFTMALGENSDAMLALASMPKKYRDRCIDRARNANSRCEMQRIVSDIAQKSFTDFIG</sequence>
<protein>
    <submittedName>
        <fullName evidence="1">Uncharacterized protein</fullName>
    </submittedName>
</protein>
<accession>A0A2N0UZ60</accession>
<dbReference type="RefSeq" id="WP_101028590.1">
    <property type="nucleotide sequence ID" value="NZ_CABMMZ010000028.1"/>
</dbReference>
<keyword evidence="2" id="KW-1185">Reference proteome</keyword>
<reference evidence="1" key="1">
    <citation type="journal article" date="2018" name="Environ. Microbiol.">
        <title>Sporulation capability and amylosome conservation among diverse human colonic and rumen isolates of the keystone starch-degrader Ruminococcus bromii.</title>
        <authorList>
            <person name="Mukhopadhya I."/>
            <person name="Morais S."/>
            <person name="Laverde-Gomez J."/>
            <person name="Sheridan P.O."/>
            <person name="Walker A.W."/>
            <person name="Kelly W."/>
            <person name="Klieve A.V."/>
            <person name="Ouwerkerk D."/>
            <person name="Duncan S.H."/>
            <person name="Louis P."/>
            <person name="Koropatkin N."/>
            <person name="Cockburn D."/>
            <person name="Kibler R."/>
            <person name="Cooper P.J."/>
            <person name="Sandoval C."/>
            <person name="Crost E."/>
            <person name="Juge N."/>
            <person name="Bayer E.A."/>
            <person name="Flint H.J."/>
        </authorList>
    </citation>
    <scope>NUCLEOTIDE SEQUENCE [LARGE SCALE GENOMIC DNA]</scope>
    <source>
        <strain evidence="1">ATCC 27255</strain>
    </source>
</reference>
<gene>
    <name evidence="1" type="ORF">RBATCC27255_00489</name>
</gene>
<dbReference type="AlphaFoldDB" id="A0A2N0UZ60"/>
<comment type="caution">
    <text evidence="1">The sequence shown here is derived from an EMBL/GenBank/DDBJ whole genome shotgun (WGS) entry which is preliminary data.</text>
</comment>
<evidence type="ECO:0000313" key="2">
    <source>
        <dbReference type="Proteomes" id="UP000233425"/>
    </source>
</evidence>